<evidence type="ECO:0000256" key="5">
    <source>
        <dbReference type="ARBA" id="ARBA00023043"/>
    </source>
</evidence>
<feature type="repeat" description="ANK" evidence="7">
    <location>
        <begin position="36"/>
        <end position="63"/>
    </location>
</feature>
<keyword evidence="5 7" id="KW-0040">ANK repeat</keyword>
<keyword evidence="4 8" id="KW-1133">Transmembrane helix</keyword>
<keyword evidence="11" id="KW-1185">Reference proteome</keyword>
<proteinExistence type="predicted"/>
<dbReference type="PROSITE" id="PS50297">
    <property type="entry name" value="ANK_REP_REGION"/>
    <property type="match status" value="2"/>
</dbReference>
<feature type="repeat" description="ANK" evidence="7">
    <location>
        <begin position="140"/>
        <end position="173"/>
    </location>
</feature>
<feature type="transmembrane region" description="Helical" evidence="8">
    <location>
        <begin position="344"/>
        <end position="365"/>
    </location>
</feature>
<dbReference type="InterPro" id="IPR002110">
    <property type="entry name" value="Ankyrin_rpt"/>
</dbReference>
<dbReference type="SUPFAM" id="SSF48403">
    <property type="entry name" value="Ankyrin repeat"/>
    <property type="match status" value="1"/>
</dbReference>
<gene>
    <name evidence="10" type="ORF">ACH5RR_040171</name>
</gene>
<evidence type="ECO:0000256" key="1">
    <source>
        <dbReference type="ARBA" id="ARBA00004141"/>
    </source>
</evidence>
<evidence type="ECO:0000256" key="3">
    <source>
        <dbReference type="ARBA" id="ARBA00022737"/>
    </source>
</evidence>
<dbReference type="InterPro" id="IPR026961">
    <property type="entry name" value="PGG_dom"/>
</dbReference>
<accession>A0ABD2XTG7</accession>
<evidence type="ECO:0000256" key="2">
    <source>
        <dbReference type="ARBA" id="ARBA00022692"/>
    </source>
</evidence>
<feature type="transmembrane region" description="Helical" evidence="8">
    <location>
        <begin position="305"/>
        <end position="332"/>
    </location>
</feature>
<evidence type="ECO:0000313" key="10">
    <source>
        <dbReference type="EMBL" id="KAL3497439.1"/>
    </source>
</evidence>
<evidence type="ECO:0000256" key="7">
    <source>
        <dbReference type="PROSITE-ProRule" id="PRU00023"/>
    </source>
</evidence>
<dbReference type="SMART" id="SM00248">
    <property type="entry name" value="ANK"/>
    <property type="match status" value="4"/>
</dbReference>
<keyword evidence="2 8" id="KW-0812">Transmembrane</keyword>
<feature type="repeat" description="ANK" evidence="7">
    <location>
        <begin position="70"/>
        <end position="91"/>
    </location>
</feature>
<feature type="domain" description="PGG" evidence="9">
    <location>
        <begin position="215"/>
        <end position="331"/>
    </location>
</feature>
<feature type="transmembrane region" description="Helical" evidence="8">
    <location>
        <begin position="277"/>
        <end position="296"/>
    </location>
</feature>
<evidence type="ECO:0000256" key="4">
    <source>
        <dbReference type="ARBA" id="ARBA00022989"/>
    </source>
</evidence>
<keyword evidence="3" id="KW-0677">Repeat</keyword>
<dbReference type="Pfam" id="PF13962">
    <property type="entry name" value="PGG"/>
    <property type="match status" value="1"/>
</dbReference>
<dbReference type="EMBL" id="JBJUIK010000017">
    <property type="protein sequence ID" value="KAL3497439.1"/>
    <property type="molecule type" value="Genomic_DNA"/>
</dbReference>
<dbReference type="PANTHER" id="PTHR24186:SF37">
    <property type="entry name" value="PGG DOMAIN-CONTAINING PROTEIN"/>
    <property type="match status" value="1"/>
</dbReference>
<reference evidence="10 11" key="1">
    <citation type="submission" date="2024-11" db="EMBL/GenBank/DDBJ databases">
        <title>A near-complete genome assembly of Cinchona calisaya.</title>
        <authorList>
            <person name="Lian D.C."/>
            <person name="Zhao X.W."/>
            <person name="Wei L."/>
        </authorList>
    </citation>
    <scope>NUCLEOTIDE SEQUENCE [LARGE SCALE GENOMIC DNA]</scope>
    <source>
        <tissue evidence="10">Nenye</tissue>
    </source>
</reference>
<evidence type="ECO:0000313" key="11">
    <source>
        <dbReference type="Proteomes" id="UP001630127"/>
    </source>
</evidence>
<dbReference type="GO" id="GO:0016020">
    <property type="term" value="C:membrane"/>
    <property type="evidence" value="ECO:0007669"/>
    <property type="project" value="UniProtKB-SubCell"/>
</dbReference>
<dbReference type="PROSITE" id="PS50088">
    <property type="entry name" value="ANK_REPEAT"/>
    <property type="match status" value="3"/>
</dbReference>
<dbReference type="Proteomes" id="UP001630127">
    <property type="component" value="Unassembled WGS sequence"/>
</dbReference>
<evidence type="ECO:0000256" key="8">
    <source>
        <dbReference type="SAM" id="Phobius"/>
    </source>
</evidence>
<feature type="transmembrane region" description="Helical" evidence="8">
    <location>
        <begin position="223"/>
        <end position="240"/>
    </location>
</feature>
<keyword evidence="6 8" id="KW-0472">Membrane</keyword>
<dbReference type="AlphaFoldDB" id="A0ABD2XTG7"/>
<dbReference type="Pfam" id="PF12796">
    <property type="entry name" value="Ank_2"/>
    <property type="match status" value="2"/>
</dbReference>
<sequence length="405" mass="45121">MERKLYDAAVVGDVTSLLELIKKDPLLLDKTSLNCQDKNPLHVAAIFGHVEFVKVILRDNSDMCLALDKFGRNPLHLAAIKGRLAVLQVLIHARPLAAREKTEGGGTVLHLCVKYNQLEALKYLVETIKDHEFANMKNGDGMTLLHLAICDKQYETIGYLLQENIVDVNAKNANGNTALDLFQGDNNSEIAQSLESAGAFRAKDIGPFNAQNGGEWLARKRDALMIVAILIATMAFQAGVTPPGGVWQEDSNDATKPAHMAGEAVMAQKHPKHYRNFIRANTVAFVSSLSIILLLISGLPFKRKFFLWALMVIMWLTITTAALTYGISIVIVTPKDYKRPLSHVIEIAVTVWCGVMSLMLLGNTIRLINRWLKRRHGIDSMKTIKSYRNRWAARTYDTQGSLERC</sequence>
<dbReference type="PANTHER" id="PTHR24186">
    <property type="entry name" value="PROTEIN PHOSPHATASE 1 REGULATORY SUBUNIT"/>
    <property type="match status" value="1"/>
</dbReference>
<dbReference type="Gene3D" id="1.25.40.20">
    <property type="entry name" value="Ankyrin repeat-containing domain"/>
    <property type="match status" value="2"/>
</dbReference>
<comment type="caution">
    <text evidence="10">The sequence shown here is derived from an EMBL/GenBank/DDBJ whole genome shotgun (WGS) entry which is preliminary data.</text>
</comment>
<protein>
    <recommendedName>
        <fullName evidence="9">PGG domain-containing protein</fullName>
    </recommendedName>
</protein>
<name>A0ABD2XTG7_9GENT</name>
<comment type="subcellular location">
    <subcellularLocation>
        <location evidence="1">Membrane</location>
        <topology evidence="1">Multi-pass membrane protein</topology>
    </subcellularLocation>
</comment>
<dbReference type="InterPro" id="IPR036770">
    <property type="entry name" value="Ankyrin_rpt-contain_sf"/>
</dbReference>
<organism evidence="10 11">
    <name type="scientific">Cinchona calisaya</name>
    <dbReference type="NCBI Taxonomy" id="153742"/>
    <lineage>
        <taxon>Eukaryota</taxon>
        <taxon>Viridiplantae</taxon>
        <taxon>Streptophyta</taxon>
        <taxon>Embryophyta</taxon>
        <taxon>Tracheophyta</taxon>
        <taxon>Spermatophyta</taxon>
        <taxon>Magnoliopsida</taxon>
        <taxon>eudicotyledons</taxon>
        <taxon>Gunneridae</taxon>
        <taxon>Pentapetalae</taxon>
        <taxon>asterids</taxon>
        <taxon>lamiids</taxon>
        <taxon>Gentianales</taxon>
        <taxon>Rubiaceae</taxon>
        <taxon>Cinchonoideae</taxon>
        <taxon>Cinchoneae</taxon>
        <taxon>Cinchona</taxon>
    </lineage>
</organism>
<evidence type="ECO:0000259" key="9">
    <source>
        <dbReference type="Pfam" id="PF13962"/>
    </source>
</evidence>
<evidence type="ECO:0000256" key="6">
    <source>
        <dbReference type="ARBA" id="ARBA00023136"/>
    </source>
</evidence>